<proteinExistence type="predicted"/>
<reference evidence="2" key="1">
    <citation type="submission" date="2021-07" db="EMBL/GenBank/DDBJ databases">
        <authorList>
            <person name="Catto M.A."/>
            <person name="Jacobson A."/>
            <person name="Kennedy G."/>
            <person name="Labadie P."/>
            <person name="Hunt B.G."/>
            <person name="Srinivasan R."/>
        </authorList>
    </citation>
    <scope>NUCLEOTIDE SEQUENCE</scope>
    <source>
        <strain evidence="2">PL_HMW_Pooled</strain>
        <tissue evidence="2">Head</tissue>
    </source>
</reference>
<dbReference type="PANTHER" id="PTHR46113">
    <property type="entry name" value="SNAC DOMAIN-CONTAINING PROTEIN"/>
    <property type="match status" value="1"/>
</dbReference>
<protein>
    <submittedName>
        <fullName evidence="2">Adenylosuccinate synthetase</fullName>
    </submittedName>
</protein>
<evidence type="ECO:0000313" key="3">
    <source>
        <dbReference type="Proteomes" id="UP001219518"/>
    </source>
</evidence>
<accession>A0AAE1HCS4</accession>
<feature type="region of interest" description="Disordered" evidence="1">
    <location>
        <begin position="214"/>
        <end position="241"/>
    </location>
</feature>
<gene>
    <name evidence="2" type="ORF">KUF71_000933</name>
</gene>
<dbReference type="PANTHER" id="PTHR46113:SF1">
    <property type="entry name" value="PEPTIDASE M17 LEUCYL AMINOPEPTIDASE N-TERMINAL DOMAIN-CONTAINING PROTEIN"/>
    <property type="match status" value="1"/>
</dbReference>
<keyword evidence="3" id="KW-1185">Reference proteome</keyword>
<dbReference type="Proteomes" id="UP001219518">
    <property type="component" value="Unassembled WGS sequence"/>
</dbReference>
<name>A0AAE1HCS4_9NEOP</name>
<dbReference type="AlphaFoldDB" id="A0AAE1HCS4"/>
<sequence length="722" mass="81532">MSGPSKKKLRRDTSILYVGNESDSLPSAKLPTNRQVLCFFMHLNRDVFTDRRQASRATIRAVMAIWNKTRVPCIQEIKAIIKVENLYNAWKKITKNASRLQGTCKNKTEANKVQDFSAMLDDLFDVSMTNAIEIMESREEQSKDDTARQMWREEIEFLLDQRRGGLRVFTIGGKDLKLKAKEIMAMKKKRNSGERLQKQKEDVVFNSAEAREIDEVLGNQSDSDESVSSDPGFGRSSSRGTRNIITPELVHALDTAKVGNGSACDIIAAASKAFGAKVEETNINRESLRRKRIQIRQDTATSVKTNLNADNVLTVHFDGKKVQKLDGVGPGQKADLERQAVVVTGITTNEVLGAPAIASGGAESVTAGVIKVLEEWGLSSKIKAASFDTTNVNSGCHSGAAMRLELYLWRELLWLPCRHHVMERMLEAAFREIMGPSSGPEDKVFKDFLAEWTNLDLSKFSTFSTLALSRRQLSNFADDIIKFAENQLEAYRELLELTIIYLGGQPKRGVKFTHPGPMSSARWMAVAIYALKIVLFRKQLNLPKSKVDGFVQYLSERFLGITVFDEKLEVLEREKIVIAMKNNEGEDEPPRKRLVQFSDVPDMTLSDLVTQNSMGFFKVLGIKSDFLSCPIEEWASREDYQEGKMVVTHLRVVNDMGERAVKLFKDFNKTVTKQEDSYQNLLVSVHSHRKAKPNNEKKTLIALYDKVNFRARVFIFELVRAF</sequence>
<organism evidence="2 3">
    <name type="scientific">Frankliniella fusca</name>
    <dbReference type="NCBI Taxonomy" id="407009"/>
    <lineage>
        <taxon>Eukaryota</taxon>
        <taxon>Metazoa</taxon>
        <taxon>Ecdysozoa</taxon>
        <taxon>Arthropoda</taxon>
        <taxon>Hexapoda</taxon>
        <taxon>Insecta</taxon>
        <taxon>Pterygota</taxon>
        <taxon>Neoptera</taxon>
        <taxon>Paraneoptera</taxon>
        <taxon>Thysanoptera</taxon>
        <taxon>Terebrantia</taxon>
        <taxon>Thripoidea</taxon>
        <taxon>Thripidae</taxon>
        <taxon>Frankliniella</taxon>
    </lineage>
</organism>
<comment type="caution">
    <text evidence="2">The sequence shown here is derived from an EMBL/GenBank/DDBJ whole genome shotgun (WGS) entry which is preliminary data.</text>
</comment>
<reference evidence="2" key="2">
    <citation type="journal article" date="2023" name="BMC Genomics">
        <title>Pest status, molecular evolution, and epigenetic factors derived from the genome assembly of Frankliniella fusca, a thysanopteran phytovirus vector.</title>
        <authorList>
            <person name="Catto M.A."/>
            <person name="Labadie P.E."/>
            <person name="Jacobson A.L."/>
            <person name="Kennedy G.G."/>
            <person name="Srinivasan R."/>
            <person name="Hunt B.G."/>
        </authorList>
    </citation>
    <scope>NUCLEOTIDE SEQUENCE</scope>
    <source>
        <strain evidence="2">PL_HMW_Pooled</strain>
    </source>
</reference>
<feature type="compositionally biased region" description="Polar residues" evidence="1">
    <location>
        <begin position="228"/>
        <end position="241"/>
    </location>
</feature>
<dbReference type="EMBL" id="JAHWGI010000935">
    <property type="protein sequence ID" value="KAK3918361.1"/>
    <property type="molecule type" value="Genomic_DNA"/>
</dbReference>
<evidence type="ECO:0000313" key="2">
    <source>
        <dbReference type="EMBL" id="KAK3918361.1"/>
    </source>
</evidence>
<evidence type="ECO:0000256" key="1">
    <source>
        <dbReference type="SAM" id="MobiDB-lite"/>
    </source>
</evidence>